<feature type="region of interest" description="Disordered" evidence="1">
    <location>
        <begin position="167"/>
        <end position="229"/>
    </location>
</feature>
<keyword evidence="2" id="KW-0472">Membrane</keyword>
<keyword evidence="4" id="KW-1185">Reference proteome</keyword>
<dbReference type="AlphaFoldDB" id="A0A7R8XFN5"/>
<dbReference type="OrthoDB" id="8034296at2759"/>
<protein>
    <submittedName>
        <fullName evidence="3">Uncharacterized protein</fullName>
    </submittedName>
</protein>
<gene>
    <name evidence="3" type="ORF">DSTB1V02_LOCUS5248</name>
</gene>
<evidence type="ECO:0000256" key="2">
    <source>
        <dbReference type="SAM" id="Phobius"/>
    </source>
</evidence>
<dbReference type="EMBL" id="CAJPEV010000841">
    <property type="protein sequence ID" value="CAG0888993.1"/>
    <property type="molecule type" value="Genomic_DNA"/>
</dbReference>
<name>A0A7R8XFN5_9CRUS</name>
<feature type="compositionally biased region" description="Basic and acidic residues" evidence="1">
    <location>
        <begin position="183"/>
        <end position="214"/>
    </location>
</feature>
<keyword evidence="2" id="KW-1133">Transmembrane helix</keyword>
<evidence type="ECO:0000256" key="1">
    <source>
        <dbReference type="SAM" id="MobiDB-lite"/>
    </source>
</evidence>
<dbReference type="EMBL" id="LR900358">
    <property type="protein sequence ID" value="CAD7245375.1"/>
    <property type="molecule type" value="Genomic_DNA"/>
</dbReference>
<proteinExistence type="predicted"/>
<evidence type="ECO:0000313" key="4">
    <source>
        <dbReference type="Proteomes" id="UP000677054"/>
    </source>
</evidence>
<accession>A0A7R8XFN5</accession>
<organism evidence="3">
    <name type="scientific">Darwinula stevensoni</name>
    <dbReference type="NCBI Taxonomy" id="69355"/>
    <lineage>
        <taxon>Eukaryota</taxon>
        <taxon>Metazoa</taxon>
        <taxon>Ecdysozoa</taxon>
        <taxon>Arthropoda</taxon>
        <taxon>Crustacea</taxon>
        <taxon>Oligostraca</taxon>
        <taxon>Ostracoda</taxon>
        <taxon>Podocopa</taxon>
        <taxon>Podocopida</taxon>
        <taxon>Darwinulocopina</taxon>
        <taxon>Darwinuloidea</taxon>
        <taxon>Darwinulidae</taxon>
        <taxon>Darwinula</taxon>
    </lineage>
</organism>
<reference evidence="3" key="1">
    <citation type="submission" date="2020-11" db="EMBL/GenBank/DDBJ databases">
        <authorList>
            <person name="Tran Van P."/>
        </authorList>
    </citation>
    <scope>NUCLEOTIDE SEQUENCE</scope>
</reference>
<keyword evidence="2" id="KW-0812">Transmembrane</keyword>
<sequence>MNGTEVLSNITEEGNVTFPTFQSRDVRPDRGGGAGFLDEPHVIFLACIAILAPLLCATGGVLLLRRLWVKLSEDERRRRLRRRWGKGRESGDMSCTTQTTLFNLKPHSRASCHHPILRDPSSDSRMILLDCKGAKSDGEGGSGLLGFPSVHSITVLMEDSRLVVEIEEQQQQQEPEVEEEKEEEKRKEEKEEEKRKKEKEVMMKQVEEHEEECKGPGLSQSDGSLHYDENPTYRYGNQIEYLGGSFGYPCDTSYHHQRFTKARAMSLPYHSRTLYSSS</sequence>
<feature type="transmembrane region" description="Helical" evidence="2">
    <location>
        <begin position="42"/>
        <end position="68"/>
    </location>
</feature>
<evidence type="ECO:0000313" key="3">
    <source>
        <dbReference type="EMBL" id="CAD7245375.1"/>
    </source>
</evidence>
<dbReference type="Proteomes" id="UP000677054">
    <property type="component" value="Unassembled WGS sequence"/>
</dbReference>